<keyword evidence="3" id="KW-0808">Transferase</keyword>
<proteinExistence type="inferred from homology"/>
<dbReference type="Proteomes" id="UP001138768">
    <property type="component" value="Unassembled WGS sequence"/>
</dbReference>
<comment type="similarity">
    <text evidence="7">Belongs to the DNA polymerase HolA subunit family.</text>
</comment>
<evidence type="ECO:0000256" key="8">
    <source>
        <dbReference type="ARBA" id="ARBA00049244"/>
    </source>
</evidence>
<feature type="domain" description="DNA polymerase III delta N-terminal" evidence="10">
    <location>
        <begin position="20"/>
        <end position="144"/>
    </location>
</feature>
<evidence type="ECO:0000259" key="11">
    <source>
        <dbReference type="Pfam" id="PF14840"/>
    </source>
</evidence>
<evidence type="ECO:0000256" key="2">
    <source>
        <dbReference type="ARBA" id="ARBA00017703"/>
    </source>
</evidence>
<evidence type="ECO:0000256" key="4">
    <source>
        <dbReference type="ARBA" id="ARBA00022695"/>
    </source>
</evidence>
<comment type="caution">
    <text evidence="12">The sequence shown here is derived from an EMBL/GenBank/DDBJ whole genome shotgun (WGS) entry which is preliminary data.</text>
</comment>
<dbReference type="GO" id="GO:0006261">
    <property type="term" value="P:DNA-templated DNA replication"/>
    <property type="evidence" value="ECO:0007669"/>
    <property type="project" value="TreeGrafter"/>
</dbReference>
<dbReference type="CDD" id="cd18138">
    <property type="entry name" value="HLD_clamp_pol_III_delta"/>
    <property type="match status" value="1"/>
</dbReference>
<feature type="domain" description="DNA polymerase III subunit delta C-terminal" evidence="11">
    <location>
        <begin position="221"/>
        <end position="331"/>
    </location>
</feature>
<dbReference type="NCBIfam" id="TIGR01128">
    <property type="entry name" value="holA"/>
    <property type="match status" value="1"/>
</dbReference>
<dbReference type="Gene3D" id="1.20.272.10">
    <property type="match status" value="1"/>
</dbReference>
<keyword evidence="4" id="KW-0548">Nucleotidyltransferase</keyword>
<keyword evidence="13" id="KW-1185">Reference proteome</keyword>
<dbReference type="GO" id="GO:0003677">
    <property type="term" value="F:DNA binding"/>
    <property type="evidence" value="ECO:0007669"/>
    <property type="project" value="InterPro"/>
</dbReference>
<evidence type="ECO:0000256" key="7">
    <source>
        <dbReference type="ARBA" id="ARBA00034754"/>
    </source>
</evidence>
<dbReference type="Pfam" id="PF06144">
    <property type="entry name" value="DNA_pol3_delta"/>
    <property type="match status" value="1"/>
</dbReference>
<evidence type="ECO:0000256" key="1">
    <source>
        <dbReference type="ARBA" id="ARBA00012417"/>
    </source>
</evidence>
<evidence type="ECO:0000256" key="6">
    <source>
        <dbReference type="ARBA" id="ARBA00022932"/>
    </source>
</evidence>
<reference evidence="12 13" key="1">
    <citation type="journal article" date="2020" name="Microorganisms">
        <title>Osmotic Adaptation and Compatible Solute Biosynthesis of Phototrophic Bacteria as Revealed from Genome Analyses.</title>
        <authorList>
            <person name="Imhoff J.F."/>
            <person name="Rahn T."/>
            <person name="Kunzel S."/>
            <person name="Keller A."/>
            <person name="Neulinger S.C."/>
        </authorList>
    </citation>
    <scope>NUCLEOTIDE SEQUENCE [LARGE SCALE GENOMIC DNA]</scope>
    <source>
        <strain evidence="12 13">DSM 25653</strain>
    </source>
</reference>
<keyword evidence="5" id="KW-0235">DNA replication</keyword>
<dbReference type="Pfam" id="PF14840">
    <property type="entry name" value="DNA_pol3_delt_C"/>
    <property type="match status" value="1"/>
</dbReference>
<comment type="catalytic activity">
    <reaction evidence="8">
        <text>DNA(n) + a 2'-deoxyribonucleoside 5'-triphosphate = DNA(n+1) + diphosphate</text>
        <dbReference type="Rhea" id="RHEA:22508"/>
        <dbReference type="Rhea" id="RHEA-COMP:17339"/>
        <dbReference type="Rhea" id="RHEA-COMP:17340"/>
        <dbReference type="ChEBI" id="CHEBI:33019"/>
        <dbReference type="ChEBI" id="CHEBI:61560"/>
        <dbReference type="ChEBI" id="CHEBI:173112"/>
        <dbReference type="EC" id="2.7.7.7"/>
    </reaction>
</comment>
<dbReference type="SUPFAM" id="SSF52540">
    <property type="entry name" value="P-loop containing nucleoside triphosphate hydrolases"/>
    <property type="match status" value="1"/>
</dbReference>
<dbReference type="InterPro" id="IPR027417">
    <property type="entry name" value="P-loop_NTPase"/>
</dbReference>
<accession>A0A9X0W8D9</accession>
<name>A0A9X0W8D9_9GAMM</name>
<dbReference type="InterPro" id="IPR032780">
    <property type="entry name" value="DNA_pol3_delt_C"/>
</dbReference>
<dbReference type="GO" id="GO:0009360">
    <property type="term" value="C:DNA polymerase III complex"/>
    <property type="evidence" value="ECO:0007669"/>
    <property type="project" value="UniProtKB-UniRule"/>
</dbReference>
<evidence type="ECO:0000313" key="12">
    <source>
        <dbReference type="EMBL" id="MBK1618679.1"/>
    </source>
</evidence>
<dbReference type="InterPro" id="IPR005790">
    <property type="entry name" value="DNA_polIII_delta"/>
</dbReference>
<evidence type="ECO:0000259" key="10">
    <source>
        <dbReference type="Pfam" id="PF06144"/>
    </source>
</evidence>
<dbReference type="InterPro" id="IPR010372">
    <property type="entry name" value="DNA_pol3_delta_N"/>
</dbReference>
<evidence type="ECO:0000256" key="5">
    <source>
        <dbReference type="ARBA" id="ARBA00022705"/>
    </source>
</evidence>
<evidence type="ECO:0000313" key="13">
    <source>
        <dbReference type="Proteomes" id="UP001138768"/>
    </source>
</evidence>
<dbReference type="PANTHER" id="PTHR34388">
    <property type="entry name" value="DNA POLYMERASE III SUBUNIT DELTA"/>
    <property type="match status" value="1"/>
</dbReference>
<dbReference type="EC" id="2.7.7.7" evidence="1 9"/>
<dbReference type="AlphaFoldDB" id="A0A9X0W8D9"/>
<protein>
    <recommendedName>
        <fullName evidence="2 9">DNA polymerase III subunit delta</fullName>
        <ecNumber evidence="1 9">2.7.7.7</ecNumber>
    </recommendedName>
</protein>
<evidence type="ECO:0000256" key="3">
    <source>
        <dbReference type="ARBA" id="ARBA00022679"/>
    </source>
</evidence>
<gene>
    <name evidence="12" type="ORF">CKO42_09580</name>
</gene>
<dbReference type="RefSeq" id="WP_200242764.1">
    <property type="nucleotide sequence ID" value="NZ_NRRY01000012.1"/>
</dbReference>
<evidence type="ECO:0000256" key="9">
    <source>
        <dbReference type="NCBIfam" id="TIGR01128"/>
    </source>
</evidence>
<dbReference type="Gene3D" id="3.40.50.300">
    <property type="entry name" value="P-loop containing nucleotide triphosphate hydrolases"/>
    <property type="match status" value="1"/>
</dbReference>
<dbReference type="GO" id="GO:0003887">
    <property type="term" value="F:DNA-directed DNA polymerase activity"/>
    <property type="evidence" value="ECO:0007669"/>
    <property type="project" value="UniProtKB-UniRule"/>
</dbReference>
<keyword evidence="6" id="KW-0239">DNA-directed DNA polymerase</keyword>
<sequence>MPIAPAQLSQQLTKGLSPVYLITGSEPLQLGEAADSVRRAARERGFSEREVLETGPDFDWSSLAGALGSLSLFAERRLIELRIAATKAGSKSDAVGREGSDAIRRCLEHPSADVLLLILAPGLDWKSLKTKWVQAVEQVGVVVQVREPQGRQLVQWLDGRLRRAGFVPNADAVALLAERVEGNLLAADQEITKLGLALEPGPLDAEGLLSAVADSARYGVFDLADAALAGDRARVERVLEVLRAEGTAEPLVLWALAREVRKLATLSFARAKRQPLGPLLKAHQVWDSRRPMVMAALDRLPLEHLWELVICCADADLAIKGRGGGDPWQLLGSIAEGLAAPFARNPQ</sequence>
<dbReference type="Gene3D" id="1.10.8.60">
    <property type="match status" value="1"/>
</dbReference>
<organism evidence="12 13">
    <name type="scientific">Lamprobacter modestohalophilus</name>
    <dbReference type="NCBI Taxonomy" id="1064514"/>
    <lineage>
        <taxon>Bacteria</taxon>
        <taxon>Pseudomonadati</taxon>
        <taxon>Pseudomonadota</taxon>
        <taxon>Gammaproteobacteria</taxon>
        <taxon>Chromatiales</taxon>
        <taxon>Chromatiaceae</taxon>
        <taxon>Lamprobacter</taxon>
    </lineage>
</organism>
<dbReference type="EMBL" id="NRRY01000012">
    <property type="protein sequence ID" value="MBK1618679.1"/>
    <property type="molecule type" value="Genomic_DNA"/>
</dbReference>
<dbReference type="InterPro" id="IPR008921">
    <property type="entry name" value="DNA_pol3_clamp-load_cplx_C"/>
</dbReference>
<dbReference type="PANTHER" id="PTHR34388:SF1">
    <property type="entry name" value="DNA POLYMERASE III SUBUNIT DELTA"/>
    <property type="match status" value="1"/>
</dbReference>
<dbReference type="SUPFAM" id="SSF48019">
    <property type="entry name" value="post-AAA+ oligomerization domain-like"/>
    <property type="match status" value="1"/>
</dbReference>